<dbReference type="EMBL" id="JAJJMB010008687">
    <property type="protein sequence ID" value="KAI3921468.1"/>
    <property type="molecule type" value="Genomic_DNA"/>
</dbReference>
<feature type="signal peptide" evidence="1">
    <location>
        <begin position="1"/>
        <end position="27"/>
    </location>
</feature>
<reference evidence="2" key="1">
    <citation type="submission" date="2022-04" db="EMBL/GenBank/DDBJ databases">
        <title>A functionally conserved STORR gene fusion in Papaver species that diverged 16.8 million years ago.</title>
        <authorList>
            <person name="Catania T."/>
        </authorList>
    </citation>
    <scope>NUCLEOTIDE SEQUENCE</scope>
    <source>
        <strain evidence="2">S-188037</strain>
    </source>
</reference>
<name>A0AAD4XIT9_9MAGN</name>
<gene>
    <name evidence="2" type="ORF">MKW98_013402</name>
</gene>
<comment type="caution">
    <text evidence="2">The sequence shown here is derived from an EMBL/GenBank/DDBJ whole genome shotgun (WGS) entry which is preliminary data.</text>
</comment>
<evidence type="ECO:0000313" key="3">
    <source>
        <dbReference type="Proteomes" id="UP001202328"/>
    </source>
</evidence>
<keyword evidence="1" id="KW-0732">Signal</keyword>
<evidence type="ECO:0000256" key="1">
    <source>
        <dbReference type="SAM" id="SignalP"/>
    </source>
</evidence>
<dbReference type="AlphaFoldDB" id="A0AAD4XIT9"/>
<feature type="chain" id="PRO_5041906330" evidence="1">
    <location>
        <begin position="28"/>
        <end position="76"/>
    </location>
</feature>
<dbReference type="Proteomes" id="UP001202328">
    <property type="component" value="Unassembled WGS sequence"/>
</dbReference>
<organism evidence="2 3">
    <name type="scientific">Papaver atlanticum</name>
    <dbReference type="NCBI Taxonomy" id="357466"/>
    <lineage>
        <taxon>Eukaryota</taxon>
        <taxon>Viridiplantae</taxon>
        <taxon>Streptophyta</taxon>
        <taxon>Embryophyta</taxon>
        <taxon>Tracheophyta</taxon>
        <taxon>Spermatophyta</taxon>
        <taxon>Magnoliopsida</taxon>
        <taxon>Ranunculales</taxon>
        <taxon>Papaveraceae</taxon>
        <taxon>Papaveroideae</taxon>
        <taxon>Papaver</taxon>
    </lineage>
</organism>
<proteinExistence type="predicted"/>
<sequence>MAKPASLLFFGFYLVLVMSMSSEGVSAVKCRGFFARQFGSGSLAEEDFCVHICESIVKNTLVSVQIAPFGCKCCHK</sequence>
<accession>A0AAD4XIT9</accession>
<keyword evidence="3" id="KW-1185">Reference proteome</keyword>
<evidence type="ECO:0000313" key="2">
    <source>
        <dbReference type="EMBL" id="KAI3921468.1"/>
    </source>
</evidence>
<protein>
    <submittedName>
        <fullName evidence="2">Uncharacterized protein</fullName>
    </submittedName>
</protein>